<gene>
    <name evidence="1" type="ORF">Pcinc_041546</name>
</gene>
<organism evidence="1 2">
    <name type="scientific">Petrolisthes cinctipes</name>
    <name type="common">Flat porcelain crab</name>
    <dbReference type="NCBI Taxonomy" id="88211"/>
    <lineage>
        <taxon>Eukaryota</taxon>
        <taxon>Metazoa</taxon>
        <taxon>Ecdysozoa</taxon>
        <taxon>Arthropoda</taxon>
        <taxon>Crustacea</taxon>
        <taxon>Multicrustacea</taxon>
        <taxon>Malacostraca</taxon>
        <taxon>Eumalacostraca</taxon>
        <taxon>Eucarida</taxon>
        <taxon>Decapoda</taxon>
        <taxon>Pleocyemata</taxon>
        <taxon>Anomura</taxon>
        <taxon>Galatheoidea</taxon>
        <taxon>Porcellanidae</taxon>
        <taxon>Petrolisthes</taxon>
    </lineage>
</organism>
<accession>A0AAE1EGU0</accession>
<protein>
    <submittedName>
        <fullName evidence="1">Uncharacterized protein</fullName>
    </submittedName>
</protein>
<dbReference type="Proteomes" id="UP001286313">
    <property type="component" value="Unassembled WGS sequence"/>
</dbReference>
<evidence type="ECO:0000313" key="2">
    <source>
        <dbReference type="Proteomes" id="UP001286313"/>
    </source>
</evidence>
<evidence type="ECO:0000313" key="1">
    <source>
        <dbReference type="EMBL" id="KAK3851834.1"/>
    </source>
</evidence>
<name>A0AAE1EGU0_PETCI</name>
<dbReference type="EMBL" id="JAWQEG010007704">
    <property type="protein sequence ID" value="KAK3851834.1"/>
    <property type="molecule type" value="Genomic_DNA"/>
</dbReference>
<sequence>MQAVIMSRDDGERRKGVAYSPLLAVSEYTLRAEQSSKPSKEAARTLCGLPRPSNKTLVTLVRHPLKAEVC</sequence>
<dbReference type="AlphaFoldDB" id="A0AAE1EGU0"/>
<reference evidence="1" key="1">
    <citation type="submission" date="2023-10" db="EMBL/GenBank/DDBJ databases">
        <title>Genome assemblies of two species of porcelain crab, Petrolisthes cinctipes and Petrolisthes manimaculis (Anomura: Porcellanidae).</title>
        <authorList>
            <person name="Angst P."/>
        </authorList>
    </citation>
    <scope>NUCLEOTIDE SEQUENCE</scope>
    <source>
        <strain evidence="1">PB745_01</strain>
        <tissue evidence="1">Gill</tissue>
    </source>
</reference>
<keyword evidence="2" id="KW-1185">Reference proteome</keyword>
<comment type="caution">
    <text evidence="1">The sequence shown here is derived from an EMBL/GenBank/DDBJ whole genome shotgun (WGS) entry which is preliminary data.</text>
</comment>
<proteinExistence type="predicted"/>